<keyword evidence="1" id="KW-0812">Transmembrane</keyword>
<name>A0A0C1QUV5_9GAMM</name>
<evidence type="ECO:0000313" key="3">
    <source>
        <dbReference type="Proteomes" id="UP000031327"/>
    </source>
</evidence>
<reference evidence="2 3" key="1">
    <citation type="submission" date="2014-12" db="EMBL/GenBank/DDBJ databases">
        <title>Draft Genome Sequence of Pseudoalteromonas luteoviolacea HI1.</title>
        <authorList>
            <person name="Asahina A.Y."/>
            <person name="Hadfield M.G."/>
        </authorList>
    </citation>
    <scope>NUCLEOTIDE SEQUENCE [LARGE SCALE GENOMIC DNA]</scope>
    <source>
        <strain evidence="2 3">HI1</strain>
    </source>
</reference>
<feature type="transmembrane region" description="Helical" evidence="1">
    <location>
        <begin position="59"/>
        <end position="77"/>
    </location>
</feature>
<evidence type="ECO:0000256" key="1">
    <source>
        <dbReference type="SAM" id="Phobius"/>
    </source>
</evidence>
<keyword evidence="1" id="KW-0472">Membrane</keyword>
<sequence>MYQIAWSLYFSGTSSQFWLSDISQHTLIVKHMGEIVLYVIMFLLILTKTNAKKKYMKSAVLLMLSVIVLMTLRALIWPDFIFL</sequence>
<dbReference type="Proteomes" id="UP000031327">
    <property type="component" value="Unassembled WGS sequence"/>
</dbReference>
<dbReference type="AlphaFoldDB" id="A0A0C1QUV5"/>
<keyword evidence="1" id="KW-1133">Transmembrane helix</keyword>
<proteinExistence type="predicted"/>
<protein>
    <submittedName>
        <fullName evidence="2">Uncharacterized protein</fullName>
    </submittedName>
</protein>
<dbReference type="EMBL" id="JWIC01000003">
    <property type="protein sequence ID" value="KID58747.1"/>
    <property type="molecule type" value="Genomic_DNA"/>
</dbReference>
<gene>
    <name evidence="2" type="ORF">JF50_02450</name>
</gene>
<feature type="transmembrane region" description="Helical" evidence="1">
    <location>
        <begin position="27"/>
        <end position="47"/>
    </location>
</feature>
<accession>A0A0C1QUV5</accession>
<evidence type="ECO:0000313" key="2">
    <source>
        <dbReference type="EMBL" id="KID58747.1"/>
    </source>
</evidence>
<comment type="caution">
    <text evidence="2">The sequence shown here is derived from an EMBL/GenBank/DDBJ whole genome shotgun (WGS) entry which is preliminary data.</text>
</comment>
<organism evidence="2 3">
    <name type="scientific">Pseudoalteromonas luteoviolacea</name>
    <dbReference type="NCBI Taxonomy" id="43657"/>
    <lineage>
        <taxon>Bacteria</taxon>
        <taxon>Pseudomonadati</taxon>
        <taxon>Pseudomonadota</taxon>
        <taxon>Gammaproteobacteria</taxon>
        <taxon>Alteromonadales</taxon>
        <taxon>Pseudoalteromonadaceae</taxon>
        <taxon>Pseudoalteromonas</taxon>
    </lineage>
</organism>